<dbReference type="RefSeq" id="XP_067151004.1">
    <property type="nucleotide sequence ID" value="XM_067294903.1"/>
</dbReference>
<evidence type="ECO:0000256" key="4">
    <source>
        <dbReference type="ARBA" id="ARBA00022837"/>
    </source>
</evidence>
<evidence type="ECO:0000313" key="12">
    <source>
        <dbReference type="RefSeq" id="XP_067151003.1"/>
    </source>
</evidence>
<organism evidence="8 13">
    <name type="scientific">Apteryx mantelli</name>
    <name type="common">North Island brown kiwi</name>
    <dbReference type="NCBI Taxonomy" id="2696672"/>
    <lineage>
        <taxon>Eukaryota</taxon>
        <taxon>Metazoa</taxon>
        <taxon>Chordata</taxon>
        <taxon>Craniata</taxon>
        <taxon>Vertebrata</taxon>
        <taxon>Euteleostomi</taxon>
        <taxon>Archelosauria</taxon>
        <taxon>Archosauria</taxon>
        <taxon>Dinosauria</taxon>
        <taxon>Saurischia</taxon>
        <taxon>Theropoda</taxon>
        <taxon>Coelurosauria</taxon>
        <taxon>Aves</taxon>
        <taxon>Palaeognathae</taxon>
        <taxon>Apterygiformes</taxon>
        <taxon>Apterygidae</taxon>
        <taxon>Apteryx</taxon>
    </lineage>
</organism>
<proteinExistence type="predicted"/>
<gene>
    <name evidence="9 10 11 12 13 14" type="primary">CGREF1</name>
</gene>
<sequence length="207" mass="21327">MRNLPVALLALLLPAAWAAPKDGLHRLEPPLAVGLDPSENPLSPEAPALGLLRSAVERLGPPEPGAADLTREQALLYLFALHDHDGSRRLDGLELLQLLSEALAQRDAGRPAPDAVAVLVDRVLETQDLDGDGLLDPSELLLLPGGDRGAPAVGQGVARWPEPGMEPETGTELSDPGQGPAEGQEAPGGAAPPEPEAAPGLGDTAEV</sequence>
<dbReference type="RefSeq" id="XP_067151003.1">
    <property type="nucleotide sequence ID" value="XM_067294902.1"/>
</dbReference>
<dbReference type="Gene3D" id="1.10.238.10">
    <property type="entry name" value="EF-hand"/>
    <property type="match status" value="1"/>
</dbReference>
<dbReference type="PANTHER" id="PTHR23104">
    <property type="entry name" value="MULTIPLE COAGULATION FACTOR DEFICIENCY PROTEIN 2 NEURAL STEM CELL DERIVED NEURONAL SURVIVAL PROTEIN"/>
    <property type="match status" value="1"/>
</dbReference>
<dbReference type="RefSeq" id="XP_067151000.1">
    <property type="nucleotide sequence ID" value="XM_067294899.1"/>
</dbReference>
<evidence type="ECO:0000313" key="8">
    <source>
        <dbReference type="Proteomes" id="UP001652627"/>
    </source>
</evidence>
<protein>
    <submittedName>
        <fullName evidence="9 10">Cell growth regulator with EF hand domain protein 1</fullName>
    </submittedName>
</protein>
<evidence type="ECO:0000256" key="6">
    <source>
        <dbReference type="SAM" id="SignalP"/>
    </source>
</evidence>
<feature type="signal peptide" evidence="6">
    <location>
        <begin position="1"/>
        <end position="18"/>
    </location>
</feature>
<evidence type="ECO:0000313" key="14">
    <source>
        <dbReference type="RefSeq" id="XP_067151005.1"/>
    </source>
</evidence>
<dbReference type="RefSeq" id="XP_067151001.1">
    <property type="nucleotide sequence ID" value="XM_067294900.1"/>
</dbReference>
<evidence type="ECO:0000256" key="3">
    <source>
        <dbReference type="ARBA" id="ARBA00022737"/>
    </source>
</evidence>
<evidence type="ECO:0000256" key="2">
    <source>
        <dbReference type="ARBA" id="ARBA00022729"/>
    </source>
</evidence>
<dbReference type="PANTHER" id="PTHR23104:SF15">
    <property type="entry name" value="CELL GROWTH REGULATOR WITH EF HAND DOMAIN PROTEIN 1"/>
    <property type="match status" value="1"/>
</dbReference>
<feature type="region of interest" description="Disordered" evidence="5">
    <location>
        <begin position="146"/>
        <end position="207"/>
    </location>
</feature>
<keyword evidence="8" id="KW-1185">Reference proteome</keyword>
<evidence type="ECO:0000313" key="13">
    <source>
        <dbReference type="RefSeq" id="XP_067151004.1"/>
    </source>
</evidence>
<evidence type="ECO:0000313" key="10">
    <source>
        <dbReference type="RefSeq" id="XP_067151001.1"/>
    </source>
</evidence>
<feature type="compositionally biased region" description="Low complexity" evidence="5">
    <location>
        <begin position="161"/>
        <end position="189"/>
    </location>
</feature>
<dbReference type="RefSeq" id="XP_067151002.1">
    <property type="nucleotide sequence ID" value="XM_067294901.1"/>
</dbReference>
<feature type="chain" id="PRO_5045026097" evidence="6">
    <location>
        <begin position="19"/>
        <end position="207"/>
    </location>
</feature>
<dbReference type="GeneID" id="136991705"/>
<keyword evidence="4" id="KW-0106">Calcium</keyword>
<dbReference type="PROSITE" id="PS00018">
    <property type="entry name" value="EF_HAND_1"/>
    <property type="match status" value="2"/>
</dbReference>
<dbReference type="InterPro" id="IPR002048">
    <property type="entry name" value="EF_hand_dom"/>
</dbReference>
<reference evidence="9 10" key="1">
    <citation type="submission" date="2025-05" db="UniProtKB">
        <authorList>
            <consortium name="RefSeq"/>
        </authorList>
    </citation>
    <scope>IDENTIFICATION</scope>
    <source>
        <tissue evidence="9 10">Blood</tissue>
    </source>
</reference>
<evidence type="ECO:0000313" key="9">
    <source>
        <dbReference type="RefSeq" id="XP_067151000.1"/>
    </source>
</evidence>
<dbReference type="Proteomes" id="UP001652627">
    <property type="component" value="Chromosome 3"/>
</dbReference>
<evidence type="ECO:0000259" key="7">
    <source>
        <dbReference type="PROSITE" id="PS50222"/>
    </source>
</evidence>
<dbReference type="InterPro" id="IPR018247">
    <property type="entry name" value="EF_Hand_1_Ca_BS"/>
</dbReference>
<dbReference type="InterPro" id="IPR052110">
    <property type="entry name" value="MCFD2-like"/>
</dbReference>
<feature type="domain" description="EF-hand" evidence="7">
    <location>
        <begin position="70"/>
        <end position="105"/>
    </location>
</feature>
<accession>A0ABM4EE78</accession>
<dbReference type="InterPro" id="IPR011992">
    <property type="entry name" value="EF-hand-dom_pair"/>
</dbReference>
<keyword evidence="1" id="KW-0479">Metal-binding</keyword>
<dbReference type="RefSeq" id="XP_067151005.1">
    <property type="nucleotide sequence ID" value="XM_067294904.1"/>
</dbReference>
<dbReference type="PROSITE" id="PS50222">
    <property type="entry name" value="EF_HAND_2"/>
    <property type="match status" value="1"/>
</dbReference>
<dbReference type="SUPFAM" id="SSF47473">
    <property type="entry name" value="EF-hand"/>
    <property type="match status" value="1"/>
</dbReference>
<keyword evidence="2 6" id="KW-0732">Signal</keyword>
<evidence type="ECO:0000313" key="11">
    <source>
        <dbReference type="RefSeq" id="XP_067151002.1"/>
    </source>
</evidence>
<evidence type="ECO:0000256" key="5">
    <source>
        <dbReference type="SAM" id="MobiDB-lite"/>
    </source>
</evidence>
<evidence type="ECO:0000256" key="1">
    <source>
        <dbReference type="ARBA" id="ARBA00022723"/>
    </source>
</evidence>
<keyword evidence="3" id="KW-0677">Repeat</keyword>
<name>A0ABM4EE78_9AVES</name>